<reference evidence="6" key="2">
    <citation type="journal article" date="2023" name="IMA Fungus">
        <title>Comparative genomic study of the Penicillium genus elucidates a diverse pangenome and 15 lateral gene transfer events.</title>
        <authorList>
            <person name="Petersen C."/>
            <person name="Sorensen T."/>
            <person name="Nielsen M.R."/>
            <person name="Sondergaard T.E."/>
            <person name="Sorensen J.L."/>
            <person name="Fitzpatrick D.A."/>
            <person name="Frisvad J.C."/>
            <person name="Nielsen K.L."/>
        </authorList>
    </citation>
    <scope>NUCLEOTIDE SEQUENCE</scope>
    <source>
        <strain evidence="6">IBT 30069</strain>
    </source>
</reference>
<keyword evidence="2 4" id="KW-0863">Zinc-finger</keyword>
<gene>
    <name evidence="6" type="ORF">N7456_005504</name>
</gene>
<dbReference type="Pfam" id="PF01753">
    <property type="entry name" value="zf-MYND"/>
    <property type="match status" value="1"/>
</dbReference>
<evidence type="ECO:0000313" key="7">
    <source>
        <dbReference type="Proteomes" id="UP001149165"/>
    </source>
</evidence>
<dbReference type="PROSITE" id="PS01360">
    <property type="entry name" value="ZF_MYND_1"/>
    <property type="match status" value="1"/>
</dbReference>
<dbReference type="SUPFAM" id="SSF144232">
    <property type="entry name" value="HIT/MYND zinc finger-like"/>
    <property type="match status" value="1"/>
</dbReference>
<dbReference type="OrthoDB" id="432970at2759"/>
<sequence>MGRWGHRMFEGDRDFDLLGDLQQHVGMKEKWEYSMAEMVMTGLSAEKKKYVREKFDVDNYGDTLFANCKAKEGEWEGKYCTIILGTVLMSVGARISSQNMKHLRKLAGEVQCNPGFTLCLFDDGFRAPGRAQFLAALDHYQPGKPRNFLDLSCFYCGKTGEDTGNPMFKCGKCKVSWYCDKDCQRGHWKYHKSECAPPGSRWMLNV</sequence>
<evidence type="ECO:0000259" key="5">
    <source>
        <dbReference type="PROSITE" id="PS50865"/>
    </source>
</evidence>
<feature type="domain" description="MYND-type" evidence="5">
    <location>
        <begin position="153"/>
        <end position="195"/>
    </location>
</feature>
<evidence type="ECO:0000313" key="6">
    <source>
        <dbReference type="EMBL" id="KAJ5108829.1"/>
    </source>
</evidence>
<dbReference type="Proteomes" id="UP001149165">
    <property type="component" value="Unassembled WGS sequence"/>
</dbReference>
<dbReference type="GO" id="GO:0008270">
    <property type="term" value="F:zinc ion binding"/>
    <property type="evidence" value="ECO:0007669"/>
    <property type="project" value="UniProtKB-KW"/>
</dbReference>
<dbReference type="Gene3D" id="6.10.140.2220">
    <property type="match status" value="1"/>
</dbReference>
<comment type="caution">
    <text evidence="6">The sequence shown here is derived from an EMBL/GenBank/DDBJ whole genome shotgun (WGS) entry which is preliminary data.</text>
</comment>
<dbReference type="EMBL" id="JAPQKH010000003">
    <property type="protein sequence ID" value="KAJ5108829.1"/>
    <property type="molecule type" value="Genomic_DNA"/>
</dbReference>
<reference evidence="6" key="1">
    <citation type="submission" date="2022-11" db="EMBL/GenBank/DDBJ databases">
        <authorList>
            <person name="Petersen C."/>
        </authorList>
    </citation>
    <scope>NUCLEOTIDE SEQUENCE</scope>
    <source>
        <strain evidence="6">IBT 30069</strain>
    </source>
</reference>
<name>A0A9W9FYN0_9EURO</name>
<dbReference type="InterPro" id="IPR002893">
    <property type="entry name" value="Znf_MYND"/>
</dbReference>
<accession>A0A9W9FYN0</accession>
<dbReference type="AlphaFoldDB" id="A0A9W9FYN0"/>
<evidence type="ECO:0000256" key="3">
    <source>
        <dbReference type="ARBA" id="ARBA00022833"/>
    </source>
</evidence>
<protein>
    <recommendedName>
        <fullName evidence="5">MYND-type domain-containing protein</fullName>
    </recommendedName>
</protein>
<organism evidence="6 7">
    <name type="scientific">Penicillium angulare</name>
    <dbReference type="NCBI Taxonomy" id="116970"/>
    <lineage>
        <taxon>Eukaryota</taxon>
        <taxon>Fungi</taxon>
        <taxon>Dikarya</taxon>
        <taxon>Ascomycota</taxon>
        <taxon>Pezizomycotina</taxon>
        <taxon>Eurotiomycetes</taxon>
        <taxon>Eurotiomycetidae</taxon>
        <taxon>Eurotiales</taxon>
        <taxon>Aspergillaceae</taxon>
        <taxon>Penicillium</taxon>
    </lineage>
</organism>
<dbReference type="PROSITE" id="PS50865">
    <property type="entry name" value="ZF_MYND_2"/>
    <property type="match status" value="1"/>
</dbReference>
<keyword evidence="1" id="KW-0479">Metal-binding</keyword>
<evidence type="ECO:0000256" key="4">
    <source>
        <dbReference type="PROSITE-ProRule" id="PRU00134"/>
    </source>
</evidence>
<keyword evidence="7" id="KW-1185">Reference proteome</keyword>
<proteinExistence type="predicted"/>
<evidence type="ECO:0000256" key="2">
    <source>
        <dbReference type="ARBA" id="ARBA00022771"/>
    </source>
</evidence>
<keyword evidence="3" id="KW-0862">Zinc</keyword>
<evidence type="ECO:0000256" key="1">
    <source>
        <dbReference type="ARBA" id="ARBA00022723"/>
    </source>
</evidence>